<reference evidence="2 3" key="1">
    <citation type="submission" date="2016-10" db="EMBL/GenBank/DDBJ databases">
        <authorList>
            <person name="de Groot N.N."/>
        </authorList>
    </citation>
    <scope>NUCLEOTIDE SEQUENCE [LARGE SCALE GENOMIC DNA]</scope>
    <source>
        <strain evidence="2 3">DSM 21019</strain>
    </source>
</reference>
<proteinExistence type="predicted"/>
<dbReference type="Proteomes" id="UP000199534">
    <property type="component" value="Unassembled WGS sequence"/>
</dbReference>
<dbReference type="STRING" id="400055.SAMN04490243_1889"/>
<protein>
    <recommendedName>
        <fullName evidence="4">DUF2490 domain-containing protein</fullName>
    </recommendedName>
</protein>
<sequence length="278" mass="32446">MNRVNLRNPMALFLLLVLLLAGGIHNSSAQGEVLPEETEYKDPFTKLWINTYGNIRISKRFIWIAETHFRFDETEETPFVGQIGQIYNRHALSYIYSKYFNVSLGGVLRVNFNTDPDSDGRNVVPEYRIWHQYQFAQPLSSIMVYHRIRIEHRWSQGFADDAEYIYRNRWRYMLRIKVPLNSTKFEPGTWYISPESELIMQSGKEVVGSALEDLRLTTTLGYVLTPRLTIAGGLMYSQGQTLENAGIFKQGFTFRAHLYYSPDFRKVRNKLPAIHLED</sequence>
<keyword evidence="1" id="KW-0732">Signal</keyword>
<feature type="chain" id="PRO_5011476636" description="DUF2490 domain-containing protein" evidence="1">
    <location>
        <begin position="30"/>
        <end position="278"/>
    </location>
</feature>
<keyword evidence="3" id="KW-1185">Reference proteome</keyword>
<evidence type="ECO:0000256" key="1">
    <source>
        <dbReference type="SAM" id="SignalP"/>
    </source>
</evidence>
<name>A0A1I6GYL0_9FLAO</name>
<feature type="signal peptide" evidence="1">
    <location>
        <begin position="1"/>
        <end position="29"/>
    </location>
</feature>
<evidence type="ECO:0000313" key="2">
    <source>
        <dbReference type="EMBL" id="SFR47147.1"/>
    </source>
</evidence>
<organism evidence="2 3">
    <name type="scientific">Robiginitalea myxolifaciens</name>
    <dbReference type="NCBI Taxonomy" id="400055"/>
    <lineage>
        <taxon>Bacteria</taxon>
        <taxon>Pseudomonadati</taxon>
        <taxon>Bacteroidota</taxon>
        <taxon>Flavobacteriia</taxon>
        <taxon>Flavobacteriales</taxon>
        <taxon>Flavobacteriaceae</taxon>
        <taxon>Robiginitalea</taxon>
    </lineage>
</organism>
<dbReference type="AlphaFoldDB" id="A0A1I6GYL0"/>
<dbReference type="InterPro" id="IPR019619">
    <property type="entry name" value="DUF2490"/>
</dbReference>
<evidence type="ECO:0000313" key="3">
    <source>
        <dbReference type="Proteomes" id="UP000199534"/>
    </source>
</evidence>
<dbReference type="RefSeq" id="WP_245759796.1">
    <property type="nucleotide sequence ID" value="NZ_FOYQ01000002.1"/>
</dbReference>
<dbReference type="Pfam" id="PF10677">
    <property type="entry name" value="DUF2490"/>
    <property type="match status" value="1"/>
</dbReference>
<gene>
    <name evidence="2" type="ORF">SAMN04490243_1889</name>
</gene>
<evidence type="ECO:0008006" key="4">
    <source>
        <dbReference type="Google" id="ProtNLM"/>
    </source>
</evidence>
<dbReference type="EMBL" id="FOYQ01000002">
    <property type="protein sequence ID" value="SFR47147.1"/>
    <property type="molecule type" value="Genomic_DNA"/>
</dbReference>
<accession>A0A1I6GYL0</accession>